<proteinExistence type="predicted"/>
<evidence type="ECO:0000313" key="2">
    <source>
        <dbReference type="EMBL" id="CAG6475764.1"/>
    </source>
</evidence>
<protein>
    <submittedName>
        <fullName evidence="2">(northern house mosquito) hypothetical protein</fullName>
    </submittedName>
</protein>
<feature type="compositionally biased region" description="Polar residues" evidence="1">
    <location>
        <begin position="91"/>
        <end position="105"/>
    </location>
</feature>
<dbReference type="EMBL" id="HBUE01077200">
    <property type="protein sequence ID" value="CAG6475764.1"/>
    <property type="molecule type" value="Transcribed_RNA"/>
</dbReference>
<feature type="compositionally biased region" description="Low complexity" evidence="1">
    <location>
        <begin position="41"/>
        <end position="53"/>
    </location>
</feature>
<name>A0A8D8BH59_CULPI</name>
<evidence type="ECO:0000256" key="1">
    <source>
        <dbReference type="SAM" id="MobiDB-lite"/>
    </source>
</evidence>
<reference evidence="2" key="1">
    <citation type="submission" date="2021-05" db="EMBL/GenBank/DDBJ databases">
        <authorList>
            <person name="Alioto T."/>
            <person name="Alioto T."/>
            <person name="Gomez Garrido J."/>
        </authorList>
    </citation>
    <scope>NUCLEOTIDE SEQUENCE</scope>
</reference>
<feature type="compositionally biased region" description="Basic residues" evidence="1">
    <location>
        <begin position="1"/>
        <end position="11"/>
    </location>
</feature>
<feature type="compositionally biased region" description="Polar residues" evidence="1">
    <location>
        <begin position="13"/>
        <end position="22"/>
    </location>
</feature>
<sequence>MLSTRTHRHPRPTWSSHQAPAATTTTITNWHASIQIAMHHPQTITTTASTSPTSKPPPEWPRPCSANRSRKRTARTNSSRNCRCSRASRTGTSARCSSRTFPSRT</sequence>
<feature type="region of interest" description="Disordered" evidence="1">
    <location>
        <begin position="1"/>
        <end position="22"/>
    </location>
</feature>
<dbReference type="AlphaFoldDB" id="A0A8D8BH59"/>
<accession>A0A8D8BH59</accession>
<feature type="compositionally biased region" description="Low complexity" evidence="1">
    <location>
        <begin position="75"/>
        <end position="90"/>
    </location>
</feature>
<organism evidence="2">
    <name type="scientific">Culex pipiens</name>
    <name type="common">House mosquito</name>
    <dbReference type="NCBI Taxonomy" id="7175"/>
    <lineage>
        <taxon>Eukaryota</taxon>
        <taxon>Metazoa</taxon>
        <taxon>Ecdysozoa</taxon>
        <taxon>Arthropoda</taxon>
        <taxon>Hexapoda</taxon>
        <taxon>Insecta</taxon>
        <taxon>Pterygota</taxon>
        <taxon>Neoptera</taxon>
        <taxon>Endopterygota</taxon>
        <taxon>Diptera</taxon>
        <taxon>Nematocera</taxon>
        <taxon>Culicoidea</taxon>
        <taxon>Culicidae</taxon>
        <taxon>Culicinae</taxon>
        <taxon>Culicini</taxon>
        <taxon>Culex</taxon>
        <taxon>Culex</taxon>
    </lineage>
</organism>
<feature type="region of interest" description="Disordered" evidence="1">
    <location>
        <begin position="39"/>
        <end position="105"/>
    </location>
</feature>